<dbReference type="AlphaFoldDB" id="A0A671TUY7"/>
<dbReference type="InterPro" id="IPR024704">
    <property type="entry name" value="SMC"/>
</dbReference>
<dbReference type="Pfam" id="PF06470">
    <property type="entry name" value="SMC_hinge"/>
    <property type="match status" value="1"/>
</dbReference>
<dbReference type="FunFam" id="3.40.50.300:FF:000564">
    <property type="entry name" value="Structural maintenance of chromosomes 1A"/>
    <property type="match status" value="1"/>
</dbReference>
<dbReference type="FunFam" id="1.20.1060.20:FF:000001">
    <property type="entry name" value="Structural maintenance of chromosomes 1A"/>
    <property type="match status" value="1"/>
</dbReference>
<keyword evidence="6 8" id="KW-0539">Nucleus</keyword>
<dbReference type="GeneTree" id="ENSGT00940000157633"/>
<organism evidence="12 13">
    <name type="scientific">Sparus aurata</name>
    <name type="common">Gilthead sea bream</name>
    <dbReference type="NCBI Taxonomy" id="8175"/>
    <lineage>
        <taxon>Eukaryota</taxon>
        <taxon>Metazoa</taxon>
        <taxon>Chordata</taxon>
        <taxon>Craniata</taxon>
        <taxon>Vertebrata</taxon>
        <taxon>Euteleostomi</taxon>
        <taxon>Actinopterygii</taxon>
        <taxon>Neopterygii</taxon>
        <taxon>Teleostei</taxon>
        <taxon>Neoteleostei</taxon>
        <taxon>Acanthomorphata</taxon>
        <taxon>Eupercaria</taxon>
        <taxon>Spariformes</taxon>
        <taxon>Sparidae</taxon>
        <taxon>Sparus</taxon>
    </lineage>
</organism>
<dbReference type="CDD" id="cd03275">
    <property type="entry name" value="ABC_SMC1_euk"/>
    <property type="match status" value="1"/>
</dbReference>
<name>A0A671TUY7_SPAAU</name>
<gene>
    <name evidence="12" type="primary">smc1b</name>
</gene>
<feature type="coiled-coil region" evidence="9">
    <location>
        <begin position="417"/>
        <end position="478"/>
    </location>
</feature>
<evidence type="ECO:0000259" key="11">
    <source>
        <dbReference type="SMART" id="SM00968"/>
    </source>
</evidence>
<evidence type="ECO:0000256" key="9">
    <source>
        <dbReference type="SAM" id="Coils"/>
    </source>
</evidence>
<dbReference type="Gene3D" id="3.30.70.1620">
    <property type="match status" value="1"/>
</dbReference>
<dbReference type="GO" id="GO:0007062">
    <property type="term" value="P:sister chromatid cohesion"/>
    <property type="evidence" value="ECO:0007669"/>
    <property type="project" value="InterPro"/>
</dbReference>
<evidence type="ECO:0000256" key="2">
    <source>
        <dbReference type="ARBA" id="ARBA00004286"/>
    </source>
</evidence>
<dbReference type="SMART" id="SM00968">
    <property type="entry name" value="SMC_hinge"/>
    <property type="match status" value="1"/>
</dbReference>
<feature type="domain" description="SMC hinge" evidence="11">
    <location>
        <begin position="515"/>
        <end position="635"/>
    </location>
</feature>
<dbReference type="InterPro" id="IPR036277">
    <property type="entry name" value="SMC_hinge_sf"/>
</dbReference>
<evidence type="ECO:0000256" key="5">
    <source>
        <dbReference type="ARBA" id="ARBA00023054"/>
    </source>
</evidence>
<evidence type="ECO:0000313" key="12">
    <source>
        <dbReference type="Ensembl" id="ENSSAUP00010005171.1"/>
    </source>
</evidence>
<keyword evidence="13" id="KW-1185">Reference proteome</keyword>
<dbReference type="SUPFAM" id="SSF52540">
    <property type="entry name" value="P-loop containing nucleoside triphosphate hydrolases"/>
    <property type="match status" value="1"/>
</dbReference>
<evidence type="ECO:0000256" key="7">
    <source>
        <dbReference type="ARBA" id="ARBA00023306"/>
    </source>
</evidence>
<dbReference type="Proteomes" id="UP000472265">
    <property type="component" value="Chromosome 8"/>
</dbReference>
<feature type="coiled-coil region" evidence="9">
    <location>
        <begin position="677"/>
        <end position="930"/>
    </location>
</feature>
<proteinExistence type="inferred from homology"/>
<dbReference type="InterPro" id="IPR010935">
    <property type="entry name" value="SMC_hinge"/>
</dbReference>
<dbReference type="SUPFAM" id="SSF75553">
    <property type="entry name" value="Smc hinge domain"/>
    <property type="match status" value="1"/>
</dbReference>
<dbReference type="InParanoid" id="A0A671TUY7"/>
<dbReference type="GO" id="GO:0005524">
    <property type="term" value="F:ATP binding"/>
    <property type="evidence" value="ECO:0007669"/>
    <property type="project" value="InterPro"/>
</dbReference>
<protein>
    <recommendedName>
        <fullName evidence="8">Structural maintenance of chromosomes protein</fullName>
    </recommendedName>
</protein>
<dbReference type="InterPro" id="IPR003395">
    <property type="entry name" value="RecF/RecN/SMC_N"/>
</dbReference>
<dbReference type="Gene3D" id="1.20.1060.20">
    <property type="match status" value="1"/>
</dbReference>
<dbReference type="Pfam" id="PF02463">
    <property type="entry name" value="SMC_N"/>
    <property type="match status" value="1"/>
</dbReference>
<dbReference type="Ensembl" id="ENSSAUT00010005570.1">
    <property type="protein sequence ID" value="ENSSAUP00010005171.1"/>
    <property type="gene ID" value="ENSSAUG00010002594.1"/>
</dbReference>
<accession>A0A671TUY7</accession>
<evidence type="ECO:0000256" key="10">
    <source>
        <dbReference type="SAM" id="MobiDB-lite"/>
    </source>
</evidence>
<dbReference type="GO" id="GO:0005634">
    <property type="term" value="C:nucleus"/>
    <property type="evidence" value="ECO:0007669"/>
    <property type="project" value="UniProtKB-SubCell"/>
</dbReference>
<evidence type="ECO:0000256" key="1">
    <source>
        <dbReference type="ARBA" id="ARBA00004123"/>
    </source>
</evidence>
<dbReference type="OMA" id="HKARCWD"/>
<dbReference type="GO" id="GO:0030893">
    <property type="term" value="C:meiotic cohesin complex"/>
    <property type="evidence" value="ECO:0007669"/>
    <property type="project" value="TreeGrafter"/>
</dbReference>
<dbReference type="InterPro" id="IPR027417">
    <property type="entry name" value="P-loop_NTPase"/>
</dbReference>
<reference evidence="12" key="1">
    <citation type="submission" date="2021-04" db="EMBL/GenBank/DDBJ databases">
        <authorList>
            <consortium name="Wellcome Sanger Institute Data Sharing"/>
        </authorList>
    </citation>
    <scope>NUCLEOTIDE SEQUENCE [LARGE SCALE GENOMIC DNA]</scope>
</reference>
<evidence type="ECO:0000256" key="8">
    <source>
        <dbReference type="PIRNR" id="PIRNR005719"/>
    </source>
</evidence>
<evidence type="ECO:0000313" key="13">
    <source>
        <dbReference type="Proteomes" id="UP000472265"/>
    </source>
</evidence>
<dbReference type="PANTHER" id="PTHR18937:SF147">
    <property type="entry name" value="STRUCTURAL MAINTENANCE OF CHROMOSOMES PROTEIN 1B"/>
    <property type="match status" value="1"/>
</dbReference>
<dbReference type="Gene3D" id="3.40.50.300">
    <property type="entry name" value="P-loop containing nucleotide triphosphate hydrolases"/>
    <property type="match status" value="2"/>
</dbReference>
<dbReference type="GO" id="GO:0003677">
    <property type="term" value="F:DNA binding"/>
    <property type="evidence" value="ECO:0007669"/>
    <property type="project" value="TreeGrafter"/>
</dbReference>
<reference evidence="12" key="2">
    <citation type="submission" date="2025-08" db="UniProtKB">
        <authorList>
            <consortium name="Ensembl"/>
        </authorList>
    </citation>
    <scope>IDENTIFICATION</scope>
</reference>
<feature type="compositionally biased region" description="Basic and acidic residues" evidence="10">
    <location>
        <begin position="271"/>
        <end position="287"/>
    </location>
</feature>
<evidence type="ECO:0000256" key="4">
    <source>
        <dbReference type="ARBA" id="ARBA00022454"/>
    </source>
</evidence>
<dbReference type="GO" id="GO:0016887">
    <property type="term" value="F:ATP hydrolysis activity"/>
    <property type="evidence" value="ECO:0007669"/>
    <property type="project" value="InterPro"/>
</dbReference>
<dbReference type="PANTHER" id="PTHR18937">
    <property type="entry name" value="STRUCTURAL MAINTENANCE OF CHROMOSOMES SMC FAMILY MEMBER"/>
    <property type="match status" value="1"/>
</dbReference>
<keyword evidence="5 9" id="KW-0175">Coiled coil</keyword>
<comment type="similarity">
    <text evidence="3">Belongs to the SMC family. SMC1 subfamily.</text>
</comment>
<feature type="region of interest" description="Disordered" evidence="10">
    <location>
        <begin position="262"/>
        <end position="287"/>
    </location>
</feature>
<evidence type="ECO:0000256" key="3">
    <source>
        <dbReference type="ARBA" id="ARBA00005597"/>
    </source>
</evidence>
<sequence>MGYLKQIEVENFKSWRGKQVIGPFMRFNCIIGTNGSGKSNVMDALSFAMGERTASLRVRHLRDLVHGAHIGRPVSDTARVSLHYCDDEEQETVFCRSVSGDSSVYRINGSQVTLAKYLEALEKIGIVTKARNCLVFQGAVESIALKDPKERTKMFEIICQSKEYAEKYDKMKEALLKAKEDSQFHFNKKKSATAEKKQVSLEKVEAQKYQALVDDLDQNRLQLSLAELYHNEKGMNALSDTLREKQQAAAAMTNKLVKAEQTVKTHKKEHGRLTREQQHVEKEIRTQEQIHSQCRSQYIKARVNTSHHVKKAEERRDALRKSQRLMVIKEQELAENQQEITELEGAWRNYEKQVQEKGASRGRDIELDEDQVKRYKELKEIARKQGAVFSQQAEKLHWEVKADYEKMAFDQRRKKEVEVLSAAIRNNQTQLEDLTSRVEKLEQYTKTCRYVMEYRQQEESLSAELERGRQRTEEVNQELGQVLEELGNARLHSQENRCQMQRKELLEKLRRLYPESVYGRLSDLCCPIHKKYQLAVTKVCSQYINAIVVASEKVARDCITFMKEERAERETFLPIDFLDVRPLSERLREVPGTKMVVDVVQINASTGANQLKKVVQFVCGNTLVCETIKDARSVAFDRQERHKTVSLDGTLFEKSGQISGGSSGLRTKAQCWDQKTMMKLKERKDQLAAELRDLMRLKRKESDLKQIIAQAQGAKTRLKYSKAELENLRKKNILKCQEISRMESESANLESQIQMQQEGVEAKDAEMRRIREQIHQIEDLVFSDFCAEIGVDSIREYEQEHLKQQTELDKKRLEFESQRTQLYAQLEYEQNQLEQQKKKLHKIEENIDKEERNVAEYRRDEETLLVAVEESQTKLLELQNQLLSKKSQVVTAKAELDQKTQTVQEINKQLVKLQREVMSAETALEQKRLARHNLLLACKIQSLPIILVSGSLNEISEVQLDTESESTSATIDIYEREAQLVIDYSSLEAELGSLQQEEEVEAYLEKLKESLSTVEEVLHRTTAPNLKALEKMREVKDKLHGVTQAFDASTRAARKCSQEFEQVKSQRFHLFSQCFEHVSVVIDQIYKRICRNSSAQAILSAENPDEPYLGGINYNCVAPGKRFMSMDNLSGGEKAIAALALLFAIHSFRPAPFFILDEVDAALDNTNIGKVTSFLREESKGNMQIIVISLKEEFFSKSDALLGVYSDFDECMFSRILTLDLQPYPLVEEDREKGGER</sequence>
<evidence type="ECO:0000256" key="6">
    <source>
        <dbReference type="ARBA" id="ARBA00023242"/>
    </source>
</evidence>
<reference evidence="12" key="3">
    <citation type="submission" date="2025-09" db="UniProtKB">
        <authorList>
            <consortium name="Ensembl"/>
        </authorList>
    </citation>
    <scope>IDENTIFICATION</scope>
</reference>
<dbReference type="PIRSF" id="PIRSF005719">
    <property type="entry name" value="SMC"/>
    <property type="match status" value="1"/>
</dbReference>
<keyword evidence="4" id="KW-0158">Chromosome</keyword>
<comment type="subcellular location">
    <subcellularLocation>
        <location evidence="2">Chromosome</location>
    </subcellularLocation>
    <subcellularLocation>
        <location evidence="1 8">Nucleus</location>
    </subcellularLocation>
</comment>
<dbReference type="InterPro" id="IPR028468">
    <property type="entry name" value="Smc1_ABC"/>
</dbReference>
<feature type="coiled-coil region" evidence="9">
    <location>
        <begin position="319"/>
        <end position="385"/>
    </location>
</feature>
<keyword evidence="7" id="KW-0131">Cell cycle</keyword>